<keyword evidence="3" id="KW-1185">Reference proteome</keyword>
<accession>A0A1H0X0S6</accession>
<evidence type="ECO:0000313" key="3">
    <source>
        <dbReference type="Proteomes" id="UP000199159"/>
    </source>
</evidence>
<dbReference type="SUPFAM" id="SSF57535">
    <property type="entry name" value="Complement control module/SCR domain"/>
    <property type="match status" value="1"/>
</dbReference>
<dbReference type="InterPro" id="IPR035976">
    <property type="entry name" value="Sushi/SCR/CCP_sf"/>
</dbReference>
<proteinExistence type="predicted"/>
<evidence type="ECO:0000313" key="2">
    <source>
        <dbReference type="EMBL" id="SDP96563.1"/>
    </source>
</evidence>
<dbReference type="STRING" id="930152.SAMN05216565_1222"/>
<keyword evidence="1" id="KW-1015">Disulfide bond</keyword>
<dbReference type="Proteomes" id="UP000199159">
    <property type="component" value="Unassembled WGS sequence"/>
</dbReference>
<sequence>MLLNHSTYKTIIKNMKETWDIPTPIWYPLYETKRSDVISFYLIDEPKVIKEFLVVIKRILVSYEVDHIYKLGEQELGFVLEILSPSELIFTKQHFIEDSFWCDNSLKWIIYTCHDGYITIGGSQFICELKGTWTNWEVYKSF</sequence>
<gene>
    <name evidence="2" type="ORF">SAMN05216565_1222</name>
</gene>
<protein>
    <submittedName>
        <fullName evidence="2">Uncharacterized protein</fullName>
    </submittedName>
</protein>
<dbReference type="AlphaFoldDB" id="A0A1H0X0S6"/>
<organism evidence="2 3">
    <name type="scientific">Litchfieldia salsa</name>
    <dbReference type="NCBI Taxonomy" id="930152"/>
    <lineage>
        <taxon>Bacteria</taxon>
        <taxon>Bacillati</taxon>
        <taxon>Bacillota</taxon>
        <taxon>Bacilli</taxon>
        <taxon>Bacillales</taxon>
        <taxon>Bacillaceae</taxon>
        <taxon>Litchfieldia</taxon>
    </lineage>
</organism>
<evidence type="ECO:0000256" key="1">
    <source>
        <dbReference type="ARBA" id="ARBA00023157"/>
    </source>
</evidence>
<name>A0A1H0X0S6_9BACI</name>
<dbReference type="EMBL" id="FNJU01000022">
    <property type="protein sequence ID" value="SDP96563.1"/>
    <property type="molecule type" value="Genomic_DNA"/>
</dbReference>
<dbReference type="InterPro" id="IPR000436">
    <property type="entry name" value="Sushi_SCR_CCP_dom"/>
</dbReference>
<dbReference type="CDD" id="cd00033">
    <property type="entry name" value="CCP"/>
    <property type="match status" value="1"/>
</dbReference>
<reference evidence="3" key="1">
    <citation type="submission" date="2016-10" db="EMBL/GenBank/DDBJ databases">
        <authorList>
            <person name="Varghese N."/>
            <person name="Submissions S."/>
        </authorList>
    </citation>
    <scope>NUCLEOTIDE SEQUENCE [LARGE SCALE GENOMIC DNA]</scope>
    <source>
        <strain evidence="3">IBRC-M10078</strain>
    </source>
</reference>